<keyword evidence="5" id="KW-1185">Reference proteome</keyword>
<protein>
    <submittedName>
        <fullName evidence="4">DUF4124 domain-containing protein</fullName>
    </submittedName>
</protein>
<feature type="region of interest" description="Disordered" evidence="1">
    <location>
        <begin position="37"/>
        <end position="79"/>
    </location>
</feature>
<evidence type="ECO:0000256" key="1">
    <source>
        <dbReference type="SAM" id="MobiDB-lite"/>
    </source>
</evidence>
<evidence type="ECO:0000313" key="4">
    <source>
        <dbReference type="EMBL" id="PTU73908.1"/>
    </source>
</evidence>
<organism evidence="4 5">
    <name type="scientific">Pseudomonas mangrovi</name>
    <dbReference type="NCBI Taxonomy" id="2161748"/>
    <lineage>
        <taxon>Bacteria</taxon>
        <taxon>Pseudomonadati</taxon>
        <taxon>Pseudomonadota</taxon>
        <taxon>Gammaproteobacteria</taxon>
        <taxon>Pseudomonadales</taxon>
        <taxon>Pseudomonadaceae</taxon>
        <taxon>Pseudomonas</taxon>
    </lineage>
</organism>
<dbReference type="AlphaFoldDB" id="A0A2T5P842"/>
<dbReference type="Pfam" id="PF13511">
    <property type="entry name" value="DUF4124"/>
    <property type="match status" value="1"/>
</dbReference>
<feature type="chain" id="PRO_5015511889" evidence="2">
    <location>
        <begin position="21"/>
        <end position="144"/>
    </location>
</feature>
<accession>A0A2T5P842</accession>
<proteinExistence type="predicted"/>
<feature type="compositionally biased region" description="Low complexity" evidence="1">
    <location>
        <begin position="53"/>
        <end position="66"/>
    </location>
</feature>
<keyword evidence="2" id="KW-0732">Signal</keyword>
<evidence type="ECO:0000259" key="3">
    <source>
        <dbReference type="Pfam" id="PF13511"/>
    </source>
</evidence>
<feature type="domain" description="DUF4124" evidence="3">
    <location>
        <begin position="10"/>
        <end position="63"/>
    </location>
</feature>
<gene>
    <name evidence="4" type="ORF">DBO85_11070</name>
</gene>
<evidence type="ECO:0000256" key="2">
    <source>
        <dbReference type="SAM" id="SignalP"/>
    </source>
</evidence>
<comment type="caution">
    <text evidence="4">The sequence shown here is derived from an EMBL/GenBank/DDBJ whole genome shotgun (WGS) entry which is preliminary data.</text>
</comment>
<feature type="signal peptide" evidence="2">
    <location>
        <begin position="1"/>
        <end position="20"/>
    </location>
</feature>
<sequence>MRRLILSSSLLLALAAPAMAGSIYKWVDAQGVTHFGTQPPQGVQAERINPVISQPSTPPQRSQPAQDKGDQEKQKEVETDVKAKIAADQEALESYCLQVRTNLVQLQNNPRVRIEEEGELRRLSEEERQAKIEEAQKAISENCD</sequence>
<evidence type="ECO:0000313" key="5">
    <source>
        <dbReference type="Proteomes" id="UP000244064"/>
    </source>
</evidence>
<dbReference type="InterPro" id="IPR025392">
    <property type="entry name" value="DUF4124"/>
</dbReference>
<dbReference type="RefSeq" id="WP_108107338.1">
    <property type="nucleotide sequence ID" value="NZ_QASN01000019.1"/>
</dbReference>
<dbReference type="Proteomes" id="UP000244064">
    <property type="component" value="Unassembled WGS sequence"/>
</dbReference>
<name>A0A2T5P842_9PSED</name>
<feature type="compositionally biased region" description="Basic and acidic residues" evidence="1">
    <location>
        <begin position="67"/>
        <end position="79"/>
    </location>
</feature>
<dbReference type="OrthoDB" id="7068596at2"/>
<reference evidence="4 5" key="1">
    <citation type="submission" date="2018-04" db="EMBL/GenBank/DDBJ databases">
        <title>Pseudomonas sp. nov., isolated from mangrove soil.</title>
        <authorList>
            <person name="Chen C."/>
        </authorList>
    </citation>
    <scope>NUCLEOTIDE SEQUENCE [LARGE SCALE GENOMIC DNA]</scope>
    <source>
        <strain evidence="4 5">TC-11</strain>
    </source>
</reference>
<dbReference type="EMBL" id="QASN01000019">
    <property type="protein sequence ID" value="PTU73908.1"/>
    <property type="molecule type" value="Genomic_DNA"/>
</dbReference>